<dbReference type="EMBL" id="JACGWM010000003">
    <property type="protein sequence ID" value="KAL0382961.1"/>
    <property type="molecule type" value="Genomic_DNA"/>
</dbReference>
<dbReference type="Pfam" id="PF00646">
    <property type="entry name" value="F-box"/>
    <property type="match status" value="1"/>
</dbReference>
<dbReference type="InterPro" id="IPR036047">
    <property type="entry name" value="F-box-like_dom_sf"/>
</dbReference>
<reference evidence="2" key="2">
    <citation type="journal article" date="2024" name="Plant">
        <title>Genomic evolution and insights into agronomic trait innovations of Sesamum species.</title>
        <authorList>
            <person name="Miao H."/>
            <person name="Wang L."/>
            <person name="Qu L."/>
            <person name="Liu H."/>
            <person name="Sun Y."/>
            <person name="Le M."/>
            <person name="Wang Q."/>
            <person name="Wei S."/>
            <person name="Zheng Y."/>
            <person name="Lin W."/>
            <person name="Duan Y."/>
            <person name="Cao H."/>
            <person name="Xiong S."/>
            <person name="Wang X."/>
            <person name="Wei L."/>
            <person name="Li C."/>
            <person name="Ma Q."/>
            <person name="Ju M."/>
            <person name="Zhao R."/>
            <person name="Li G."/>
            <person name="Mu C."/>
            <person name="Tian Q."/>
            <person name="Mei H."/>
            <person name="Zhang T."/>
            <person name="Gao T."/>
            <person name="Zhang H."/>
        </authorList>
    </citation>
    <scope>NUCLEOTIDE SEQUENCE</scope>
    <source>
        <strain evidence="2">KEN8</strain>
    </source>
</reference>
<dbReference type="PANTHER" id="PTHR31672">
    <property type="entry name" value="BNACNNG10540D PROTEIN"/>
    <property type="match status" value="1"/>
</dbReference>
<evidence type="ECO:0000259" key="1">
    <source>
        <dbReference type="PROSITE" id="PS50181"/>
    </source>
</evidence>
<dbReference type="PANTHER" id="PTHR31672:SF13">
    <property type="entry name" value="F-BOX PROTEIN CPR30-LIKE"/>
    <property type="match status" value="1"/>
</dbReference>
<protein>
    <submittedName>
        <fullName evidence="2">F-box/kelch-repeat protein</fullName>
    </submittedName>
</protein>
<proteinExistence type="predicted"/>
<dbReference type="AlphaFoldDB" id="A0AAW2RU69"/>
<accession>A0AAW2RU69</accession>
<reference evidence="2" key="1">
    <citation type="submission" date="2020-06" db="EMBL/GenBank/DDBJ databases">
        <authorList>
            <person name="Li T."/>
            <person name="Hu X."/>
            <person name="Zhang T."/>
            <person name="Song X."/>
            <person name="Zhang H."/>
            <person name="Dai N."/>
            <person name="Sheng W."/>
            <person name="Hou X."/>
            <person name="Wei L."/>
        </authorList>
    </citation>
    <scope>NUCLEOTIDE SEQUENCE</scope>
    <source>
        <strain evidence="2">KEN8</strain>
        <tissue evidence="2">Leaf</tissue>
    </source>
</reference>
<comment type="caution">
    <text evidence="2">The sequence shown here is derived from an EMBL/GenBank/DDBJ whole genome shotgun (WGS) entry which is preliminary data.</text>
</comment>
<dbReference type="PROSITE" id="PS50181">
    <property type="entry name" value="FBOX"/>
    <property type="match status" value="1"/>
</dbReference>
<name>A0AAW2RU69_9LAMI</name>
<sequence length="462" mass="52220">MQRNTSTKLQSLTLQYQLLCINSVNEETLRNPHFINHHIQPSDPSSHISFSFSVPTLFHNFTPKSAHRMQEIPSEVLGEILSRLPAESLLRFRCVCKAWRRTIDDPIFIKLHVHRQLLEVQDSSNGVGQLILRGDLDTQLYSLPIESLNSDGAKIVKAAFVKNSPLESYGEAKSPVGSCNGVLLISQSKGINFLWNPLIREFHRLPPLKLVSKKSRGLYHSVSGLGYNSAADDYKVVRIAQVFDPRDRSFKSETVVYSLKLDCWRRIKDFPYRISRLTGGIFLKGALHWISSTMPLKCMDDLIIGLDLGTEDYHLLPLPSELSGLEKPSAKHLGVLGGCLILSCHYQIERLDVWLMEDYGVESSWIKLFSIAALDSIGAVETLRPIAYSKCKGQVLLQHDKKEFLWFDLGTRLWKKIRINDRPTTFSSQLCLASLVRLNVGVEDGGCNNAHRQAIEKRSKVN</sequence>
<dbReference type="SUPFAM" id="SSF81383">
    <property type="entry name" value="F-box domain"/>
    <property type="match status" value="1"/>
</dbReference>
<dbReference type="InterPro" id="IPR001810">
    <property type="entry name" value="F-box_dom"/>
</dbReference>
<dbReference type="InterPro" id="IPR006527">
    <property type="entry name" value="F-box-assoc_dom_typ1"/>
</dbReference>
<dbReference type="Gene3D" id="1.20.1280.50">
    <property type="match status" value="1"/>
</dbReference>
<dbReference type="SMART" id="SM00256">
    <property type="entry name" value="FBOX"/>
    <property type="match status" value="1"/>
</dbReference>
<feature type="domain" description="F-box" evidence="1">
    <location>
        <begin position="66"/>
        <end position="111"/>
    </location>
</feature>
<dbReference type="InterPro" id="IPR050796">
    <property type="entry name" value="SCF_F-box_component"/>
</dbReference>
<dbReference type="NCBIfam" id="TIGR01640">
    <property type="entry name" value="F_box_assoc_1"/>
    <property type="match status" value="1"/>
</dbReference>
<gene>
    <name evidence="2" type="ORF">Scaly_0583400</name>
</gene>
<dbReference type="Pfam" id="PF07734">
    <property type="entry name" value="FBA_1"/>
    <property type="match status" value="1"/>
</dbReference>
<evidence type="ECO:0000313" key="2">
    <source>
        <dbReference type="EMBL" id="KAL0382961.1"/>
    </source>
</evidence>
<dbReference type="CDD" id="cd22157">
    <property type="entry name" value="F-box_AtFBW1-like"/>
    <property type="match status" value="1"/>
</dbReference>
<organism evidence="2">
    <name type="scientific">Sesamum calycinum</name>
    <dbReference type="NCBI Taxonomy" id="2727403"/>
    <lineage>
        <taxon>Eukaryota</taxon>
        <taxon>Viridiplantae</taxon>
        <taxon>Streptophyta</taxon>
        <taxon>Embryophyta</taxon>
        <taxon>Tracheophyta</taxon>
        <taxon>Spermatophyta</taxon>
        <taxon>Magnoliopsida</taxon>
        <taxon>eudicotyledons</taxon>
        <taxon>Gunneridae</taxon>
        <taxon>Pentapetalae</taxon>
        <taxon>asterids</taxon>
        <taxon>lamiids</taxon>
        <taxon>Lamiales</taxon>
        <taxon>Pedaliaceae</taxon>
        <taxon>Sesamum</taxon>
    </lineage>
</organism>
<dbReference type="InterPro" id="IPR017451">
    <property type="entry name" value="F-box-assoc_interact_dom"/>
</dbReference>